<comment type="caution">
    <text evidence="2">The sequence shown here is derived from an EMBL/GenBank/DDBJ whole genome shotgun (WGS) entry which is preliminary data.</text>
</comment>
<dbReference type="CDD" id="cd02440">
    <property type="entry name" value="AdoMet_MTases"/>
    <property type="match status" value="1"/>
</dbReference>
<dbReference type="SUPFAM" id="SSF53335">
    <property type="entry name" value="S-adenosyl-L-methionine-dependent methyltransferases"/>
    <property type="match status" value="1"/>
</dbReference>
<dbReference type="Gene3D" id="3.40.50.150">
    <property type="entry name" value="Vaccinia Virus protein VP39"/>
    <property type="match status" value="1"/>
</dbReference>
<reference evidence="2 3" key="1">
    <citation type="journal article" date="2016" name="Genome Biol. Evol.">
        <title>Divergent and convergent evolution of fungal pathogenicity.</title>
        <authorList>
            <person name="Shang Y."/>
            <person name="Xiao G."/>
            <person name="Zheng P."/>
            <person name="Cen K."/>
            <person name="Zhan S."/>
            <person name="Wang C."/>
        </authorList>
    </citation>
    <scope>NUCLEOTIDE SEQUENCE [LARGE SCALE GENOMIC DNA]</scope>
    <source>
        <strain evidence="2 3">RCEF 264</strain>
    </source>
</reference>
<name>A0A167XX43_9HYPO</name>
<evidence type="ECO:0000313" key="2">
    <source>
        <dbReference type="EMBL" id="OAA65523.1"/>
    </source>
</evidence>
<evidence type="ECO:0008006" key="4">
    <source>
        <dbReference type="Google" id="ProtNLM"/>
    </source>
</evidence>
<keyword evidence="1" id="KW-0732">Signal</keyword>
<keyword evidence="3" id="KW-1185">Reference proteome</keyword>
<dbReference type="STRING" id="1081102.A0A167XX43"/>
<dbReference type="Proteomes" id="UP000076874">
    <property type="component" value="Unassembled WGS sequence"/>
</dbReference>
<organism evidence="2 3">
    <name type="scientific">Niveomyces insectorum RCEF 264</name>
    <dbReference type="NCBI Taxonomy" id="1081102"/>
    <lineage>
        <taxon>Eukaryota</taxon>
        <taxon>Fungi</taxon>
        <taxon>Dikarya</taxon>
        <taxon>Ascomycota</taxon>
        <taxon>Pezizomycotina</taxon>
        <taxon>Sordariomycetes</taxon>
        <taxon>Hypocreomycetidae</taxon>
        <taxon>Hypocreales</taxon>
        <taxon>Cordycipitaceae</taxon>
        <taxon>Niveomyces</taxon>
    </lineage>
</organism>
<dbReference type="OrthoDB" id="407477at2759"/>
<evidence type="ECO:0000313" key="3">
    <source>
        <dbReference type="Proteomes" id="UP000076874"/>
    </source>
</evidence>
<protein>
    <recommendedName>
        <fullName evidence="4">Hard-surface induced protein</fullName>
    </recommendedName>
</protein>
<evidence type="ECO:0000256" key="1">
    <source>
        <dbReference type="SAM" id="SignalP"/>
    </source>
</evidence>
<accession>A0A167XX43</accession>
<dbReference type="AlphaFoldDB" id="A0A167XX43"/>
<dbReference type="InterPro" id="IPR029063">
    <property type="entry name" value="SAM-dependent_MTases_sf"/>
</dbReference>
<gene>
    <name evidence="2" type="ORF">SPI_02310</name>
</gene>
<sequence length="256" mass="29171">MASRLQYILVAAAGLLLFLGLVRQHDRVLDNISKTWINSKAGRPSFREIATKHGTDKVTDHQYWFMYEKYLEPLRDQKIKMLEIGLGCNMNYGPGKSYYTWLEFFPHVDLYYIEYDAACAQKWKDKTAGATIFTGDQADRTFLRKFVEESGGDFDVIIDDGGHSMTQQQNSLEELWGIVKPGALYFIEDLQTSYMAGYGGDPSRRDPDKHTMTKYLYELIDDKMVGHSTHPVSGDLRGIDCMREVCCLTKKAAGTV</sequence>
<dbReference type="EMBL" id="AZHD01000003">
    <property type="protein sequence ID" value="OAA65523.1"/>
    <property type="molecule type" value="Genomic_DNA"/>
</dbReference>
<feature type="signal peptide" evidence="1">
    <location>
        <begin position="1"/>
        <end position="24"/>
    </location>
</feature>
<feature type="chain" id="PRO_5007894523" description="Hard-surface induced protein" evidence="1">
    <location>
        <begin position="25"/>
        <end position="256"/>
    </location>
</feature>
<proteinExistence type="predicted"/>